<proteinExistence type="predicted"/>
<feature type="signal peptide" evidence="5">
    <location>
        <begin position="1"/>
        <end position="30"/>
    </location>
</feature>
<protein>
    <recommendedName>
        <fullName evidence="6">Olfactomedin-like domain-containing protein</fullName>
    </recommendedName>
</protein>
<evidence type="ECO:0000256" key="1">
    <source>
        <dbReference type="ARBA" id="ARBA00004613"/>
    </source>
</evidence>
<feature type="region of interest" description="Disordered" evidence="4">
    <location>
        <begin position="389"/>
        <end position="530"/>
    </location>
</feature>
<feature type="domain" description="Olfactomedin-like" evidence="6">
    <location>
        <begin position="523"/>
        <end position="802"/>
    </location>
</feature>
<feature type="compositionally biased region" description="Basic and acidic residues" evidence="4">
    <location>
        <begin position="405"/>
        <end position="415"/>
    </location>
</feature>
<sequence length="802" mass="88552">MWRGLSLSLSVSLSLSLSLLLSFTLCGLDALEETSTSAWRVKTQPMTEATVAAKAHRDAASTSTSSSSTSTSTSSSSSSSPAKAPESLREGEQLSPGRDAPAVGARGRDEPPTAEPLEDELDNQENVISQLLGDYDKVKTVSSGSDCVCRCIVRPIKRSDCGDATSAPQSAYTVETVTKGTDCKKCVCMAPSSAVNPCEGEYRFKKLQEASKDDIKLATIIDLLEGSLYGLDLLKLQSVTTKLLSRMDNMEKAFARNLTERAREKERAKDRAKEKEKEKKAQQKKKKANDMGNVGQKVRAPAYANKQKNHESQPKKNQEQDGLEQQQQQQPASNKTGSQKPVKEKNSMVVKGVTFYKAEESYKENDRGRGRNTSSWDLLISDQLPPLRTLPIQRPAPAPTVSAELDLRDLSRRESNPTPTRQPTSRRTTTKPTPTTAVPAPTTVIPSTAAPEPTPTTPTTTSQQTTTQRTTPQPTTQHSTAASHTRPPVDTSPTAAPQAGPKSRLSWTESPADRPKATKKPGVCKDTVASLSDPVQHNSYGLSDGAWMRDARGHGNVIYLTSGHYGNSLLEFRDIEALKSGAHVCFHLCYDFGQLHTLSFLCVLFRSGQASNSYKLPYSFTGTGHVVFNGALYYNRAFSRDVIRYDLRHRYVAAWTTLHDALLEEQGHRTQTEVELAVDESGLWILYPALDTEGFHQEVILLVHLHPRELQPIRTFRTGLRRGRYGNSFLVCGVLYAVDSMERHYANVTYAFDTHTLTHTVPSLAFTNMHGHTSQLAYCPLDKKLYAWDNGHQMMYDVIFAY</sequence>
<feature type="compositionally biased region" description="Basic and acidic residues" evidence="4">
    <location>
        <begin position="308"/>
        <end position="319"/>
    </location>
</feature>
<keyword evidence="2" id="KW-0964">Secreted</keyword>
<accession>A0AAV6T5B9</accession>
<dbReference type="AlphaFoldDB" id="A0AAV6T5B9"/>
<evidence type="ECO:0000256" key="3">
    <source>
        <dbReference type="PROSITE-ProRule" id="PRU00446"/>
    </source>
</evidence>
<feature type="region of interest" description="Disordered" evidence="4">
    <location>
        <begin position="49"/>
        <end position="123"/>
    </location>
</feature>
<dbReference type="PANTHER" id="PTHR23192:SF79">
    <property type="entry name" value="OLFACTOMEDIN-LIKE PROTEIN 2B ISOFORM X1"/>
    <property type="match status" value="1"/>
</dbReference>
<reference evidence="7 8" key="1">
    <citation type="journal article" date="2021" name="Sci. Rep.">
        <title>Chromosome anchoring in Senegalese sole (Solea senegalensis) reveals sex-associated markers and genome rearrangements in flatfish.</title>
        <authorList>
            <person name="Guerrero-Cozar I."/>
            <person name="Gomez-Garrido J."/>
            <person name="Berbel C."/>
            <person name="Martinez-Blanch J.F."/>
            <person name="Alioto T."/>
            <person name="Claros M.G."/>
            <person name="Gagnaire P.A."/>
            <person name="Manchado M."/>
        </authorList>
    </citation>
    <scope>NUCLEOTIDE SEQUENCE [LARGE SCALE GENOMIC DNA]</scope>
    <source>
        <strain evidence="7">Sse05_10M</strain>
    </source>
</reference>
<evidence type="ECO:0000256" key="4">
    <source>
        <dbReference type="SAM" id="MobiDB-lite"/>
    </source>
</evidence>
<dbReference type="InterPro" id="IPR003112">
    <property type="entry name" value="Olfac-like_dom"/>
</dbReference>
<comment type="subcellular location">
    <subcellularLocation>
        <location evidence="1">Secreted</location>
    </subcellularLocation>
</comment>
<dbReference type="Pfam" id="PF02191">
    <property type="entry name" value="OLF"/>
    <property type="match status" value="1"/>
</dbReference>
<comment type="caution">
    <text evidence="7">The sequence shown here is derived from an EMBL/GenBank/DDBJ whole genome shotgun (WGS) entry which is preliminary data.</text>
</comment>
<feature type="compositionally biased region" description="Low complexity" evidence="4">
    <location>
        <begin position="61"/>
        <end position="80"/>
    </location>
</feature>
<name>A0AAV6T5B9_SOLSE</name>
<keyword evidence="5" id="KW-0732">Signal</keyword>
<dbReference type="InterPro" id="IPR050605">
    <property type="entry name" value="Olfactomedin-like_domain"/>
</dbReference>
<gene>
    <name evidence="7" type="ORF">JOB18_014013</name>
</gene>
<evidence type="ECO:0000256" key="5">
    <source>
        <dbReference type="SAM" id="SignalP"/>
    </source>
</evidence>
<dbReference type="EMBL" id="JAGKHQ010000001">
    <property type="protein sequence ID" value="KAG7524582.1"/>
    <property type="molecule type" value="Genomic_DNA"/>
</dbReference>
<evidence type="ECO:0000256" key="2">
    <source>
        <dbReference type="ARBA" id="ARBA00022525"/>
    </source>
</evidence>
<comment type="caution">
    <text evidence="3">Lacks conserved residue(s) required for the propagation of feature annotation.</text>
</comment>
<feature type="chain" id="PRO_5043921956" description="Olfactomedin-like domain-containing protein" evidence="5">
    <location>
        <begin position="31"/>
        <end position="802"/>
    </location>
</feature>
<evidence type="ECO:0000313" key="8">
    <source>
        <dbReference type="Proteomes" id="UP000693946"/>
    </source>
</evidence>
<feature type="region of interest" description="Disordered" evidence="4">
    <location>
        <begin position="358"/>
        <end position="377"/>
    </location>
</feature>
<organism evidence="7 8">
    <name type="scientific">Solea senegalensis</name>
    <name type="common">Senegalese sole</name>
    <dbReference type="NCBI Taxonomy" id="28829"/>
    <lineage>
        <taxon>Eukaryota</taxon>
        <taxon>Metazoa</taxon>
        <taxon>Chordata</taxon>
        <taxon>Craniata</taxon>
        <taxon>Vertebrata</taxon>
        <taxon>Euteleostomi</taxon>
        <taxon>Actinopterygii</taxon>
        <taxon>Neopterygii</taxon>
        <taxon>Teleostei</taxon>
        <taxon>Neoteleostei</taxon>
        <taxon>Acanthomorphata</taxon>
        <taxon>Carangaria</taxon>
        <taxon>Pleuronectiformes</taxon>
        <taxon>Pleuronectoidei</taxon>
        <taxon>Soleidae</taxon>
        <taxon>Solea</taxon>
    </lineage>
</organism>
<keyword evidence="8" id="KW-1185">Reference proteome</keyword>
<feature type="region of interest" description="Disordered" evidence="4">
    <location>
        <begin position="256"/>
        <end position="350"/>
    </location>
</feature>
<evidence type="ECO:0000313" key="7">
    <source>
        <dbReference type="EMBL" id="KAG7524582.1"/>
    </source>
</evidence>
<dbReference type="SMART" id="SM00284">
    <property type="entry name" value="OLF"/>
    <property type="match status" value="1"/>
</dbReference>
<feature type="compositionally biased region" description="Basic and acidic residues" evidence="4">
    <location>
        <begin position="358"/>
        <end position="369"/>
    </location>
</feature>
<feature type="compositionally biased region" description="Low complexity" evidence="4">
    <location>
        <begin position="417"/>
        <end position="482"/>
    </location>
</feature>
<dbReference type="GO" id="GO:0007165">
    <property type="term" value="P:signal transduction"/>
    <property type="evidence" value="ECO:0007669"/>
    <property type="project" value="TreeGrafter"/>
</dbReference>
<dbReference type="GO" id="GO:0005615">
    <property type="term" value="C:extracellular space"/>
    <property type="evidence" value="ECO:0007669"/>
    <property type="project" value="TreeGrafter"/>
</dbReference>
<feature type="compositionally biased region" description="Basic and acidic residues" evidence="4">
    <location>
        <begin position="256"/>
        <end position="281"/>
    </location>
</feature>
<dbReference type="PANTHER" id="PTHR23192">
    <property type="entry name" value="OLFACTOMEDIN-RELATED"/>
    <property type="match status" value="1"/>
</dbReference>
<dbReference type="PROSITE" id="PS51132">
    <property type="entry name" value="OLF"/>
    <property type="match status" value="1"/>
</dbReference>
<evidence type="ECO:0000259" key="6">
    <source>
        <dbReference type="PROSITE" id="PS51132"/>
    </source>
</evidence>
<dbReference type="Proteomes" id="UP000693946">
    <property type="component" value="Linkage Group LG1"/>
</dbReference>